<dbReference type="EMBL" id="JBBKTX010000011">
    <property type="protein sequence ID" value="MFK4752793.1"/>
    <property type="molecule type" value="Genomic_DNA"/>
</dbReference>
<evidence type="ECO:0000259" key="2">
    <source>
        <dbReference type="Pfam" id="PF05899"/>
    </source>
</evidence>
<dbReference type="SUPFAM" id="SSF51182">
    <property type="entry name" value="RmlC-like cupins"/>
    <property type="match status" value="1"/>
</dbReference>
<evidence type="ECO:0000313" key="4">
    <source>
        <dbReference type="Proteomes" id="UP001620597"/>
    </source>
</evidence>
<dbReference type="InterPro" id="IPR014710">
    <property type="entry name" value="RmlC-like_jellyroll"/>
</dbReference>
<proteinExistence type="predicted"/>
<organism evidence="3 4">
    <name type="scientific">Oceanobacter antarcticus</name>
    <dbReference type="NCBI Taxonomy" id="3133425"/>
    <lineage>
        <taxon>Bacteria</taxon>
        <taxon>Pseudomonadati</taxon>
        <taxon>Pseudomonadota</taxon>
        <taxon>Gammaproteobacteria</taxon>
        <taxon>Oceanospirillales</taxon>
        <taxon>Oceanospirillaceae</taxon>
        <taxon>Oceanobacter</taxon>
    </lineage>
</organism>
<reference evidence="3 4" key="1">
    <citation type="submission" date="2024-03" db="EMBL/GenBank/DDBJ databases">
        <title>High-quality draft genome sequence of Oceanobacter sp. wDCs-4.</title>
        <authorList>
            <person name="Dong C."/>
        </authorList>
    </citation>
    <scope>NUCLEOTIDE SEQUENCE [LARGE SCALE GENOMIC DNA]</scope>
    <source>
        <strain evidence="4">wDCs-4</strain>
    </source>
</reference>
<dbReference type="Gene3D" id="2.60.120.10">
    <property type="entry name" value="Jelly Rolls"/>
    <property type="match status" value="1"/>
</dbReference>
<evidence type="ECO:0000256" key="1">
    <source>
        <dbReference type="SAM" id="MobiDB-lite"/>
    </source>
</evidence>
<dbReference type="RefSeq" id="WP_369855882.1">
    <property type="nucleotide sequence ID" value="NZ_JBBKTX010000011.1"/>
</dbReference>
<dbReference type="InterPro" id="IPR010424">
    <property type="entry name" value="EutQ"/>
</dbReference>
<protein>
    <submittedName>
        <fullName evidence="3">Cupin domain-containing protein</fullName>
    </submittedName>
</protein>
<dbReference type="InterPro" id="IPR011051">
    <property type="entry name" value="RmlC_Cupin_sf"/>
</dbReference>
<dbReference type="PANTHER" id="PTHR36169">
    <property type="entry name" value="ETHANOLAMINE UTILIZATION PROTEIN EUTQ"/>
    <property type="match status" value="1"/>
</dbReference>
<accession>A0ABW8NIJ8</accession>
<evidence type="ECO:0000313" key="3">
    <source>
        <dbReference type="EMBL" id="MFK4752793.1"/>
    </source>
</evidence>
<dbReference type="Pfam" id="PF05899">
    <property type="entry name" value="Cupin_3"/>
    <property type="match status" value="1"/>
</dbReference>
<feature type="domain" description="(S)-ureidoglycine aminohydrolase cupin" evidence="2">
    <location>
        <begin position="36"/>
        <end position="97"/>
    </location>
</feature>
<name>A0ABW8NIJ8_9GAMM</name>
<dbReference type="Proteomes" id="UP001620597">
    <property type="component" value="Unassembled WGS sequence"/>
</dbReference>
<gene>
    <name evidence="3" type="ORF">WG929_10275</name>
</gene>
<sequence>MPMTHFSQAIKEPQPSMNRPGSNAWLGDVTVSKDEDKTIVGGFFRMEKSDAPLVYEYTYHEMKIIVEGEMVITDETGYSVEAKVGDVFYFEKGSVITFNSPSYGIGFFCGQRREGEG</sequence>
<keyword evidence="4" id="KW-1185">Reference proteome</keyword>
<feature type="region of interest" description="Disordered" evidence="1">
    <location>
        <begin position="1"/>
        <end position="27"/>
    </location>
</feature>
<dbReference type="InterPro" id="IPR008579">
    <property type="entry name" value="UGlyAH_Cupin_dom"/>
</dbReference>
<comment type="caution">
    <text evidence="3">The sequence shown here is derived from an EMBL/GenBank/DDBJ whole genome shotgun (WGS) entry which is preliminary data.</text>
</comment>
<dbReference type="CDD" id="cd02228">
    <property type="entry name" value="cupin_EutQ"/>
    <property type="match status" value="1"/>
</dbReference>
<dbReference type="PANTHER" id="PTHR36169:SF1">
    <property type="entry name" value="ACETATE KINASE EUTQ"/>
    <property type="match status" value="1"/>
</dbReference>